<name>A0A6P6R3I2_CARAU</name>
<dbReference type="PANTHER" id="PTHR11422:SF6">
    <property type="entry name" value="HEMICENTIN-1 ISOFORM X1"/>
    <property type="match status" value="1"/>
</dbReference>
<dbReference type="Proteomes" id="UP000515129">
    <property type="component" value="Chromosome 16"/>
</dbReference>
<feature type="transmembrane region" description="Helical" evidence="2">
    <location>
        <begin position="329"/>
        <end position="352"/>
    </location>
</feature>
<dbReference type="KEGG" id="caua:113116392"/>
<gene>
    <name evidence="6" type="primary">cd4-2.2</name>
</gene>
<evidence type="ECO:0000313" key="5">
    <source>
        <dbReference type="Proteomes" id="UP000515129"/>
    </source>
</evidence>
<dbReference type="PROSITE" id="PS50835">
    <property type="entry name" value="IG_LIKE"/>
    <property type="match status" value="2"/>
</dbReference>
<dbReference type="CDD" id="cd00096">
    <property type="entry name" value="Ig"/>
    <property type="match status" value="1"/>
</dbReference>
<sequence length="417" mass="46731">MAIFKILFILLALCIWCGKCDVFYKRVGEDVSMKCGVDSNSDIEWTFNGLLILSIKGKSGMRRKGTSHTASKASLNGDTLRVPKLETSDSGNYFCKQSEKQYEVYVVSVFVKPGPVLLKSSDAELHCEITGNPNTKVQWLRPPNNEEYKENNQVIQLKSVTSKEEGLWTCKVNDELKLSVTLTVVDLQSTDVNASTGDDIELPCSLPQRVSQRVLRGGWKADHLKEVSFPTLTNTNAGLHWDSKDLSRVNFTIGQLSTNFDVTLKNVQKSDEGLFVCTVEFEGGVILSAKMTLTVVEKKLSVVKGSTERKEKPPPIMESLSKKVYGLKLWIWIAVGASSLILIALIVVIGVVQRRNKRMKKRVRKLRSMRQPLTENNYCQCNSTEKEVEFGVQARPLPVPRQHRNPRTRTAGPKHTS</sequence>
<keyword evidence="3" id="KW-0732">Signal</keyword>
<protein>
    <submittedName>
        <fullName evidence="6">Tyrosine-protein kinase-like otk</fullName>
    </submittedName>
</protein>
<feature type="signal peptide" evidence="3">
    <location>
        <begin position="1"/>
        <end position="20"/>
    </location>
</feature>
<dbReference type="OrthoDB" id="6159398at2759"/>
<feature type="region of interest" description="Disordered" evidence="1">
    <location>
        <begin position="392"/>
        <end position="417"/>
    </location>
</feature>
<dbReference type="Gene3D" id="2.60.40.10">
    <property type="entry name" value="Immunoglobulins"/>
    <property type="match status" value="3"/>
</dbReference>
<evidence type="ECO:0000256" key="2">
    <source>
        <dbReference type="SAM" id="Phobius"/>
    </source>
</evidence>
<evidence type="ECO:0000313" key="6">
    <source>
        <dbReference type="RefSeq" id="XP_026140314.1"/>
    </source>
</evidence>
<dbReference type="CTD" id="100334281"/>
<feature type="domain" description="Ig-like" evidence="4">
    <location>
        <begin position="83"/>
        <end position="181"/>
    </location>
</feature>
<dbReference type="InterPro" id="IPR021963">
    <property type="entry name" value="Tcell_CD4_Cterm"/>
</dbReference>
<evidence type="ECO:0000256" key="3">
    <source>
        <dbReference type="SAM" id="SignalP"/>
    </source>
</evidence>
<reference evidence="6" key="1">
    <citation type="submission" date="2025-08" db="UniProtKB">
        <authorList>
            <consortium name="RefSeq"/>
        </authorList>
    </citation>
    <scope>IDENTIFICATION</scope>
    <source>
        <strain evidence="6">Wakin</strain>
        <tissue evidence="6">Muscle</tissue>
    </source>
</reference>
<keyword evidence="5" id="KW-1185">Reference proteome</keyword>
<dbReference type="Pfam" id="PF07686">
    <property type="entry name" value="V-set"/>
    <property type="match status" value="1"/>
</dbReference>
<dbReference type="SMART" id="SM00409">
    <property type="entry name" value="IG"/>
    <property type="match status" value="3"/>
</dbReference>
<organism evidence="5 6">
    <name type="scientific">Carassius auratus</name>
    <name type="common">Goldfish</name>
    <dbReference type="NCBI Taxonomy" id="7957"/>
    <lineage>
        <taxon>Eukaryota</taxon>
        <taxon>Metazoa</taxon>
        <taxon>Chordata</taxon>
        <taxon>Craniata</taxon>
        <taxon>Vertebrata</taxon>
        <taxon>Euteleostomi</taxon>
        <taxon>Actinopterygii</taxon>
        <taxon>Neopterygii</taxon>
        <taxon>Teleostei</taxon>
        <taxon>Ostariophysi</taxon>
        <taxon>Cypriniformes</taxon>
        <taxon>Cyprinidae</taxon>
        <taxon>Cyprininae</taxon>
        <taxon>Carassius</taxon>
    </lineage>
</organism>
<dbReference type="Pfam" id="PF13927">
    <property type="entry name" value="Ig_3"/>
    <property type="match status" value="1"/>
</dbReference>
<dbReference type="InterPro" id="IPR013783">
    <property type="entry name" value="Ig-like_fold"/>
</dbReference>
<dbReference type="InterPro" id="IPR003599">
    <property type="entry name" value="Ig_sub"/>
</dbReference>
<dbReference type="InterPro" id="IPR036179">
    <property type="entry name" value="Ig-like_dom_sf"/>
</dbReference>
<dbReference type="PANTHER" id="PTHR11422">
    <property type="entry name" value="T-CELL SURFACE GLYCOPROTEIN CD4"/>
    <property type="match status" value="1"/>
</dbReference>
<dbReference type="SUPFAM" id="SSF48726">
    <property type="entry name" value="Immunoglobulin"/>
    <property type="match status" value="3"/>
</dbReference>
<dbReference type="Pfam" id="PF12104">
    <property type="entry name" value="Tcell_CD4_C"/>
    <property type="match status" value="1"/>
</dbReference>
<dbReference type="SMART" id="SM00408">
    <property type="entry name" value="IGc2"/>
    <property type="match status" value="3"/>
</dbReference>
<proteinExistence type="predicted"/>
<dbReference type="RefSeq" id="XP_026140314.1">
    <property type="nucleotide sequence ID" value="XM_026284529.1"/>
</dbReference>
<keyword evidence="2" id="KW-0472">Membrane</keyword>
<evidence type="ECO:0000256" key="1">
    <source>
        <dbReference type="SAM" id="MobiDB-lite"/>
    </source>
</evidence>
<keyword evidence="2" id="KW-1133">Transmembrane helix</keyword>
<dbReference type="InterPro" id="IPR007110">
    <property type="entry name" value="Ig-like_dom"/>
</dbReference>
<dbReference type="InterPro" id="IPR003598">
    <property type="entry name" value="Ig_sub2"/>
</dbReference>
<keyword evidence="2" id="KW-0812">Transmembrane</keyword>
<dbReference type="InterPro" id="IPR013106">
    <property type="entry name" value="Ig_V-set"/>
</dbReference>
<feature type="domain" description="Ig-like" evidence="4">
    <location>
        <begin position="182"/>
        <end position="294"/>
    </location>
</feature>
<feature type="chain" id="PRO_5028176956" evidence="3">
    <location>
        <begin position="21"/>
        <end position="417"/>
    </location>
</feature>
<accession>A0A6P6R3I2</accession>
<evidence type="ECO:0000259" key="4">
    <source>
        <dbReference type="PROSITE" id="PS50835"/>
    </source>
</evidence>
<dbReference type="AlphaFoldDB" id="A0A6P6R3I2"/>